<comment type="similarity">
    <text evidence="4">Belongs to the RTC4 family.</text>
</comment>
<dbReference type="SMART" id="SM01312">
    <property type="entry name" value="RTC4"/>
    <property type="match status" value="1"/>
</dbReference>
<feature type="compositionally biased region" description="Low complexity" evidence="8">
    <location>
        <begin position="281"/>
        <end position="295"/>
    </location>
</feature>
<evidence type="ECO:0000256" key="1">
    <source>
        <dbReference type="ARBA" id="ARBA00002738"/>
    </source>
</evidence>
<feature type="compositionally biased region" description="Acidic residues" evidence="8">
    <location>
        <begin position="46"/>
        <end position="56"/>
    </location>
</feature>
<dbReference type="EMBL" id="CAJPIJ010000191">
    <property type="protein sequence ID" value="CAG2009153.1"/>
    <property type="molecule type" value="Genomic_DNA"/>
</dbReference>
<evidence type="ECO:0000256" key="3">
    <source>
        <dbReference type="ARBA" id="ARBA00004496"/>
    </source>
</evidence>
<sequence>MNRRVGLSKLSRPESLLSTFNIKGKQRQTLEKEPEDVNAPPVSSGDEGESEGDDKEEIPPVADLKLKFSRAKKDIVSDSDDSETERSNRGNIKRTNFPASSNAKSREKTTKKTQKRGSEQSAADDTEETSSSSSKRRRVTSGSANDSANHFVDARGFTKSSKSKVRYGSSRNGMGSQASRASQASPSSQESQTNKGKGIGSDRKTLAKQDEDDGLDSSPIKDKSTFKLVSRESLSPQKPESKKRKLTVPVDDLGSPEKGVKTPMILPSRENSCSSQDKKGGSSSASQGSTSAGKGVFQKPAMIRNRKPKRKMRPPSPEYKPATFINPVDIDFDFDLEGGNADSVSSPILSDLDQLSDTESNEIPSEDEKVSEERMAECPWCGDAVLEQALKDYSKGKRLTVQMQARFCAKHKRETAMDTWRERGYPHIDWDRLEKRLDDHQQYLARIVDGKESHYRNIHAEKVQTGQARSLKKEGDLNPGYYGPRGCKVMCDYLVDEFGQSLKDKATKDRVIAGRGSAAFIQSVLVAELAVQLIMEDMNVNAREAREIMEESKTLGELIHEEI</sequence>
<gene>
    <name evidence="11" type="ORF">FUG_LOCUS580536</name>
    <name evidence="10" type="ORF">MDCFG202_LOCUS579477</name>
</gene>
<feature type="compositionally biased region" description="Basic and acidic residues" evidence="8">
    <location>
        <begin position="200"/>
        <end position="209"/>
    </location>
</feature>
<evidence type="ECO:0000313" key="11">
    <source>
        <dbReference type="EMBL" id="VIO64564.1"/>
    </source>
</evidence>
<accession>A0A2H3GAI3</accession>
<dbReference type="GO" id="GO:0005634">
    <property type="term" value="C:nucleus"/>
    <property type="evidence" value="ECO:0007669"/>
    <property type="project" value="UniProtKB-SubCell"/>
</dbReference>
<dbReference type="Pfam" id="PF14474">
    <property type="entry name" value="RTC4"/>
    <property type="match status" value="1"/>
</dbReference>
<evidence type="ECO:0000256" key="5">
    <source>
        <dbReference type="ARBA" id="ARBA00015162"/>
    </source>
</evidence>
<feature type="region of interest" description="Disordered" evidence="8">
    <location>
        <begin position="345"/>
        <end position="372"/>
    </location>
</feature>
<organism evidence="10 12">
    <name type="scientific">Gibberella zeae</name>
    <name type="common">Wheat head blight fungus</name>
    <name type="synonym">Fusarium graminearum</name>
    <dbReference type="NCBI Taxonomy" id="5518"/>
    <lineage>
        <taxon>Eukaryota</taxon>
        <taxon>Fungi</taxon>
        <taxon>Dikarya</taxon>
        <taxon>Ascomycota</taxon>
        <taxon>Pezizomycotina</taxon>
        <taxon>Sordariomycetes</taxon>
        <taxon>Hypocreomycetidae</taxon>
        <taxon>Hypocreales</taxon>
        <taxon>Nectriaceae</taxon>
        <taxon>Fusarium</taxon>
    </lineage>
</organism>
<dbReference type="PANTHER" id="PTHR41391">
    <property type="entry name" value="RESTRICTION OF TELOMERE CAPPING PROTEIN 4"/>
    <property type="match status" value="1"/>
</dbReference>
<comment type="subcellular location">
    <subcellularLocation>
        <location evidence="3">Cytoplasm</location>
    </subcellularLocation>
    <subcellularLocation>
        <location evidence="2">Nucleus</location>
    </subcellularLocation>
</comment>
<name>A0A2H3GAI3_GIBZA</name>
<reference evidence="10" key="2">
    <citation type="submission" date="2021-03" db="EMBL/GenBank/DDBJ databases">
        <authorList>
            <person name="Alouane T."/>
            <person name="Langin T."/>
            <person name="Bonhomme L."/>
        </authorList>
    </citation>
    <scope>NUCLEOTIDE SEQUENCE</scope>
    <source>
        <strain evidence="10">MDC_Fg202</strain>
    </source>
</reference>
<keyword evidence="6" id="KW-0963">Cytoplasm</keyword>
<dbReference type="GO" id="GO:0005737">
    <property type="term" value="C:cytoplasm"/>
    <property type="evidence" value="ECO:0007669"/>
    <property type="project" value="UniProtKB-SubCell"/>
</dbReference>
<keyword evidence="7" id="KW-0539">Nucleus</keyword>
<comment type="function">
    <text evidence="1">May be involved in a process influencing telomere capping.</text>
</comment>
<reference evidence="11" key="1">
    <citation type="submission" date="2019-04" db="EMBL/GenBank/DDBJ databases">
        <authorList>
            <person name="Melise S."/>
            <person name="Noan J."/>
            <person name="Okalmin O."/>
        </authorList>
    </citation>
    <scope>NUCLEOTIDE SEQUENCE</scope>
    <source>
        <strain evidence="11">FN9</strain>
    </source>
</reference>
<evidence type="ECO:0000256" key="2">
    <source>
        <dbReference type="ARBA" id="ARBA00004123"/>
    </source>
</evidence>
<feature type="domain" description="Restriction of telomere capping protein 4 C-terminal" evidence="9">
    <location>
        <begin position="447"/>
        <end position="562"/>
    </location>
</feature>
<dbReference type="Proteomes" id="UP000746612">
    <property type="component" value="Unassembled WGS sequence"/>
</dbReference>
<feature type="compositionally biased region" description="Basic residues" evidence="8">
    <location>
        <begin position="304"/>
        <end position="313"/>
    </location>
</feature>
<dbReference type="OrthoDB" id="128308at2759"/>
<evidence type="ECO:0000256" key="7">
    <source>
        <dbReference type="ARBA" id="ARBA00023242"/>
    </source>
</evidence>
<evidence type="ECO:0000256" key="6">
    <source>
        <dbReference type="ARBA" id="ARBA00022490"/>
    </source>
</evidence>
<evidence type="ECO:0000256" key="4">
    <source>
        <dbReference type="ARBA" id="ARBA00009461"/>
    </source>
</evidence>
<proteinExistence type="inferred from homology"/>
<evidence type="ECO:0000313" key="12">
    <source>
        <dbReference type="Proteomes" id="UP000746612"/>
    </source>
</evidence>
<dbReference type="PANTHER" id="PTHR41391:SF1">
    <property type="entry name" value="RESTRICTION OF TELOMERE CAPPING PROTEIN 4"/>
    <property type="match status" value="1"/>
</dbReference>
<dbReference type="InterPro" id="IPR039024">
    <property type="entry name" value="RTC4"/>
</dbReference>
<dbReference type="OMA" id="VMCDYLV"/>
<evidence type="ECO:0000259" key="9">
    <source>
        <dbReference type="SMART" id="SM01312"/>
    </source>
</evidence>
<evidence type="ECO:0000256" key="8">
    <source>
        <dbReference type="SAM" id="MobiDB-lite"/>
    </source>
</evidence>
<feature type="compositionally biased region" description="Low complexity" evidence="8">
    <location>
        <begin position="176"/>
        <end position="192"/>
    </location>
</feature>
<dbReference type="EMBL" id="CAAKMV010000207">
    <property type="protein sequence ID" value="VIO64564.1"/>
    <property type="molecule type" value="Genomic_DNA"/>
</dbReference>
<protein>
    <recommendedName>
        <fullName evidence="5">Restriction of telomere capping protein 4</fullName>
    </recommendedName>
</protein>
<dbReference type="InterPro" id="IPR028094">
    <property type="entry name" value="RTC4_C"/>
</dbReference>
<feature type="region of interest" description="Disordered" evidence="8">
    <location>
        <begin position="18"/>
        <end position="324"/>
    </location>
</feature>
<feature type="compositionally biased region" description="Polar residues" evidence="8">
    <location>
        <begin position="89"/>
        <end position="103"/>
    </location>
</feature>
<dbReference type="AlphaFoldDB" id="A0A2H3GAI3"/>
<evidence type="ECO:0000313" key="10">
    <source>
        <dbReference type="EMBL" id="CAG2009153.1"/>
    </source>
</evidence>